<dbReference type="EMBL" id="JAFCMP010000010">
    <property type="protein sequence ID" value="KAG5192117.1"/>
    <property type="molecule type" value="Genomic_DNA"/>
</dbReference>
<sequence>MYEQLVKVCPGVEEYKVYLAQSLYKAGAYAEATRAAVRVDGEQYAQRLLMLQSAVKYEQDELTACKALLDQCLDPEDPDVVVNYAATAFKEGKFAEARAQYTDAMNTAGYQPELAYNIALCHYRENAHAAALKGVAEVSHLVKLARSLQMRTVWVPTSVTRCPLSTRTTAAADAQVIERGVREHPELGVGSSTDGADMRSVGNSAVLAETYLVEAFNLKAAIEFTMKNPEAAVEALSDMPPRAERELDAVTLHNQALMRMDEEPTDGFRKLTFLLSNPPYPPETFGNLLLLHCRHAHFDLAADILAENAHLTYRLISTELYEYLDAAIMATASPEEAYRKYDELAARHVEGLRRLTKKIQDARLARDNDAIKGALRAYDDALERYVPVLMALARVYWERDNYPAVEKIFRQSGEFCAEHDVWKLNVAHVFFMQENKFKDAIRYYEPIVKKHQEDILSVPAIVLANLCVSHIMTSQNEEAEELMRRIEKEEERAAYTDPDRQTLHLCIVNLVIGTLYCAKGNFEFGISRVIKSLEPYDKKLSMDTWYYAKRCFLALAEQMSKHMLMLKDASLQEIIAFLDAADLHGKAIKTSASAVSPAADVDGGGGGGARPARTVSFEARQLKRIYLRLA</sequence>
<dbReference type="GO" id="GO:0005879">
    <property type="term" value="C:axonemal microtubule"/>
    <property type="evidence" value="ECO:0007669"/>
    <property type="project" value="TreeGrafter"/>
</dbReference>
<protein>
    <submittedName>
        <fullName evidence="4">Flagellar associated protein</fullName>
    </submittedName>
</protein>
<dbReference type="SUPFAM" id="SSF48452">
    <property type="entry name" value="TPR-like"/>
    <property type="match status" value="2"/>
</dbReference>
<dbReference type="GO" id="GO:0030992">
    <property type="term" value="C:intraciliary transport particle B"/>
    <property type="evidence" value="ECO:0007669"/>
    <property type="project" value="TreeGrafter"/>
</dbReference>
<evidence type="ECO:0000256" key="1">
    <source>
        <dbReference type="ARBA" id="ARBA00022737"/>
    </source>
</evidence>
<dbReference type="InterPro" id="IPR039941">
    <property type="entry name" value="TT30"/>
</dbReference>
<comment type="caution">
    <text evidence="4">The sequence shown here is derived from an EMBL/GenBank/DDBJ whole genome shotgun (WGS) entry which is preliminary data.</text>
</comment>
<name>A0A836CMR6_9STRA</name>
<evidence type="ECO:0000313" key="4">
    <source>
        <dbReference type="EMBL" id="KAG5192117.1"/>
    </source>
</evidence>
<organism evidence="4 5">
    <name type="scientific">Tribonema minus</name>
    <dbReference type="NCBI Taxonomy" id="303371"/>
    <lineage>
        <taxon>Eukaryota</taxon>
        <taxon>Sar</taxon>
        <taxon>Stramenopiles</taxon>
        <taxon>Ochrophyta</taxon>
        <taxon>PX clade</taxon>
        <taxon>Xanthophyceae</taxon>
        <taxon>Tribonematales</taxon>
        <taxon>Tribonemataceae</taxon>
        <taxon>Tribonema</taxon>
    </lineage>
</organism>
<dbReference type="Proteomes" id="UP000664859">
    <property type="component" value="Unassembled WGS sequence"/>
</dbReference>
<dbReference type="PANTHER" id="PTHR20931">
    <property type="entry name" value="TETRATRICOPEPTIDE REPEAT PROTEIN 30"/>
    <property type="match status" value="1"/>
</dbReference>
<dbReference type="GO" id="GO:0042073">
    <property type="term" value="P:intraciliary transport"/>
    <property type="evidence" value="ECO:0007669"/>
    <property type="project" value="TreeGrafter"/>
</dbReference>
<dbReference type="InterPro" id="IPR011990">
    <property type="entry name" value="TPR-like_helical_dom_sf"/>
</dbReference>
<dbReference type="OrthoDB" id="10249577at2759"/>
<proteinExistence type="predicted"/>
<dbReference type="AlphaFoldDB" id="A0A836CMR6"/>
<keyword evidence="3" id="KW-0175">Coiled coil</keyword>
<dbReference type="PANTHER" id="PTHR20931:SF0">
    <property type="entry name" value="TETRATRICOPEPTIDE REPEAT PROTEIN 30"/>
    <property type="match status" value="1"/>
</dbReference>
<dbReference type="Gene3D" id="1.25.40.10">
    <property type="entry name" value="Tetratricopeptide repeat domain"/>
    <property type="match status" value="2"/>
</dbReference>
<accession>A0A836CMR6</accession>
<dbReference type="GO" id="GO:0120170">
    <property type="term" value="F:intraciliary transport particle B binding"/>
    <property type="evidence" value="ECO:0007669"/>
    <property type="project" value="TreeGrafter"/>
</dbReference>
<reference evidence="4" key="1">
    <citation type="submission" date="2021-02" db="EMBL/GenBank/DDBJ databases">
        <title>First Annotated Genome of the Yellow-green Alga Tribonema minus.</title>
        <authorList>
            <person name="Mahan K.M."/>
        </authorList>
    </citation>
    <scope>NUCLEOTIDE SEQUENCE</scope>
    <source>
        <strain evidence="4">UTEX B ZZ1240</strain>
    </source>
</reference>
<evidence type="ECO:0000256" key="3">
    <source>
        <dbReference type="SAM" id="Coils"/>
    </source>
</evidence>
<feature type="coiled-coil region" evidence="3">
    <location>
        <begin position="469"/>
        <end position="496"/>
    </location>
</feature>
<gene>
    <name evidence="4" type="ORF">JKP88DRAFT_191291</name>
</gene>
<keyword evidence="4" id="KW-0969">Cilium</keyword>
<keyword evidence="4" id="KW-0966">Cell projection</keyword>
<evidence type="ECO:0000313" key="5">
    <source>
        <dbReference type="Proteomes" id="UP000664859"/>
    </source>
</evidence>
<keyword evidence="1" id="KW-0677">Repeat</keyword>
<dbReference type="FunFam" id="1.25.40.10:FF:000186">
    <property type="entry name" value="Tetratricopeptide repeat domain 30A"/>
    <property type="match status" value="1"/>
</dbReference>
<keyword evidence="4" id="KW-0282">Flagellum</keyword>
<keyword evidence="5" id="KW-1185">Reference proteome</keyword>
<keyword evidence="2" id="KW-0802">TPR repeat</keyword>
<evidence type="ECO:0000256" key="2">
    <source>
        <dbReference type="ARBA" id="ARBA00022803"/>
    </source>
</evidence>